<reference evidence="2" key="1">
    <citation type="journal article" date="2019" name="Int. J. Syst. Evol. Microbiol.">
        <title>The Global Catalogue of Microorganisms (GCM) 10K type strain sequencing project: providing services to taxonomists for standard genome sequencing and annotation.</title>
        <authorList>
            <consortium name="The Broad Institute Genomics Platform"/>
            <consortium name="The Broad Institute Genome Sequencing Center for Infectious Disease"/>
            <person name="Wu L."/>
            <person name="Ma J."/>
        </authorList>
    </citation>
    <scope>NUCLEOTIDE SEQUENCE [LARGE SCALE GENOMIC DNA]</scope>
    <source>
        <strain evidence="2">NBRC 108755</strain>
    </source>
</reference>
<gene>
    <name evidence="1" type="ORF">GCM10025869_28810</name>
</gene>
<organism evidence="1 2">
    <name type="scientific">Homoserinibacter gongjuensis</name>
    <dbReference type="NCBI Taxonomy" id="1162968"/>
    <lineage>
        <taxon>Bacteria</taxon>
        <taxon>Bacillati</taxon>
        <taxon>Actinomycetota</taxon>
        <taxon>Actinomycetes</taxon>
        <taxon>Micrococcales</taxon>
        <taxon>Microbacteriaceae</taxon>
        <taxon>Homoserinibacter</taxon>
    </lineage>
</organism>
<dbReference type="InterPro" id="IPR029068">
    <property type="entry name" value="Glyas_Bleomycin-R_OHBP_Dase"/>
</dbReference>
<proteinExistence type="predicted"/>
<name>A0ABQ6JVM0_9MICO</name>
<evidence type="ECO:0000313" key="1">
    <source>
        <dbReference type="EMBL" id="GMA92352.1"/>
    </source>
</evidence>
<dbReference type="RefSeq" id="WP_284301070.1">
    <property type="nucleotide sequence ID" value="NZ_BSVA01000001.1"/>
</dbReference>
<dbReference type="SUPFAM" id="SSF54593">
    <property type="entry name" value="Glyoxalase/Bleomycin resistance protein/Dihydroxybiphenyl dioxygenase"/>
    <property type="match status" value="2"/>
</dbReference>
<dbReference type="PANTHER" id="PTHR36503">
    <property type="entry name" value="BLR2520 PROTEIN"/>
    <property type="match status" value="1"/>
</dbReference>
<dbReference type="EMBL" id="BSVA01000001">
    <property type="protein sequence ID" value="GMA92352.1"/>
    <property type="molecule type" value="Genomic_DNA"/>
</dbReference>
<sequence length="222" mass="22806">MVSITSLALEVADAAAASRFYADAFGAPVPLQFRVSDAPTSGFRGFTISLTVAQPANVHALYDAAIAAGATALKPVAKSLWGHGGTFRAPDGAIWNIATSAKKDSAPGAREWEHVVLLLGVDDVAASKRFYTERGMTVGKSFGSYVDFDLPGSPVGFGLYKRRALAKSAGVPEDGSGSHRLVIAGDLGAATDPDGFTWEPVDASVSALTAPPRAAGSVVAGR</sequence>
<keyword evidence="2" id="KW-1185">Reference proteome</keyword>
<dbReference type="Proteomes" id="UP001157069">
    <property type="component" value="Unassembled WGS sequence"/>
</dbReference>
<evidence type="ECO:0000313" key="2">
    <source>
        <dbReference type="Proteomes" id="UP001157069"/>
    </source>
</evidence>
<dbReference type="Gene3D" id="3.10.180.10">
    <property type="entry name" value="2,3-Dihydroxybiphenyl 1,2-Dioxygenase, domain 1"/>
    <property type="match status" value="2"/>
</dbReference>
<dbReference type="PANTHER" id="PTHR36503:SF1">
    <property type="entry name" value="BLR2520 PROTEIN"/>
    <property type="match status" value="1"/>
</dbReference>
<accession>A0ABQ6JVM0</accession>
<protein>
    <submittedName>
        <fullName evidence="1">Glyoxalase</fullName>
    </submittedName>
</protein>
<comment type="caution">
    <text evidence="1">The sequence shown here is derived from an EMBL/GenBank/DDBJ whole genome shotgun (WGS) entry which is preliminary data.</text>
</comment>